<dbReference type="AlphaFoldDB" id="A0A8J2WHH3"/>
<protein>
    <submittedName>
        <fullName evidence="1">Uncharacterized protein</fullName>
    </submittedName>
</protein>
<dbReference type="OrthoDB" id="6411992at2759"/>
<accession>A0A8J2WHH3</accession>
<proteinExistence type="predicted"/>
<dbReference type="EMBL" id="CAKKLH010000068">
    <property type="protein sequence ID" value="CAH0101793.1"/>
    <property type="molecule type" value="Genomic_DNA"/>
</dbReference>
<reference evidence="1" key="1">
    <citation type="submission" date="2021-11" db="EMBL/GenBank/DDBJ databases">
        <authorList>
            <person name="Schell T."/>
        </authorList>
    </citation>
    <scope>NUCLEOTIDE SEQUENCE</scope>
    <source>
        <strain evidence="1">M5</strain>
    </source>
</reference>
<evidence type="ECO:0000313" key="2">
    <source>
        <dbReference type="Proteomes" id="UP000789390"/>
    </source>
</evidence>
<dbReference type="Proteomes" id="UP000789390">
    <property type="component" value="Unassembled WGS sequence"/>
</dbReference>
<gene>
    <name evidence="1" type="ORF">DGAL_LOCUS4144</name>
</gene>
<organism evidence="1 2">
    <name type="scientific">Daphnia galeata</name>
    <dbReference type="NCBI Taxonomy" id="27404"/>
    <lineage>
        <taxon>Eukaryota</taxon>
        <taxon>Metazoa</taxon>
        <taxon>Ecdysozoa</taxon>
        <taxon>Arthropoda</taxon>
        <taxon>Crustacea</taxon>
        <taxon>Branchiopoda</taxon>
        <taxon>Diplostraca</taxon>
        <taxon>Cladocera</taxon>
        <taxon>Anomopoda</taxon>
        <taxon>Daphniidae</taxon>
        <taxon>Daphnia</taxon>
    </lineage>
</organism>
<keyword evidence="2" id="KW-1185">Reference proteome</keyword>
<comment type="caution">
    <text evidence="1">The sequence shown here is derived from an EMBL/GenBank/DDBJ whole genome shotgun (WGS) entry which is preliminary data.</text>
</comment>
<name>A0A8J2WHH3_9CRUS</name>
<evidence type="ECO:0000313" key="1">
    <source>
        <dbReference type="EMBL" id="CAH0101793.1"/>
    </source>
</evidence>
<sequence length="272" mass="31124">MERSSGSKNNGRPQRRMSFNYKWDVQQQSACVSFTSFGLTFKRPLDLLDESFERSDQSAPVSLIHLSQGQVFARQDVSDDRQHQPKGMTSLEMDRTTKNRSIGEFFCPKLTRGQSVRKRTEADPLDFPLASSSFVDSGTVRLTDKRRFDPLLLEDYADQQYWQRQRQFPILRHDRPLPSLPDPRLLLGATADGGQDSHVHFDDAQDRDDDEEEEYFHSCHLSLGEMVWFDPCNLGYLLPGVVTEYHRSAQVVTIQSAAHSTNKGCGMKFRIG</sequence>